<comment type="caution">
    <text evidence="1">The sequence shown here is derived from an EMBL/GenBank/DDBJ whole genome shotgun (WGS) entry which is preliminary data.</text>
</comment>
<evidence type="ECO:0000313" key="1">
    <source>
        <dbReference type="EMBL" id="CAG8612601.1"/>
    </source>
</evidence>
<sequence>LLMQLNSAYYPPKRMTLSGRILDEEITKVNKEISMIFERSDNLTLTNMATIPVSE</sequence>
<reference evidence="1" key="1">
    <citation type="submission" date="2021-06" db="EMBL/GenBank/DDBJ databases">
        <authorList>
            <person name="Kallberg Y."/>
            <person name="Tangrot J."/>
            <person name="Rosling A."/>
        </authorList>
    </citation>
    <scope>NUCLEOTIDE SEQUENCE</scope>
    <source>
        <strain evidence="1">AU212A</strain>
    </source>
</reference>
<gene>
    <name evidence="1" type="ORF">SCALOS_LOCUS7348</name>
</gene>
<feature type="non-terminal residue" evidence="1">
    <location>
        <position position="1"/>
    </location>
</feature>
<evidence type="ECO:0000313" key="2">
    <source>
        <dbReference type="Proteomes" id="UP000789860"/>
    </source>
</evidence>
<accession>A0ACA9MUF3</accession>
<dbReference type="Proteomes" id="UP000789860">
    <property type="component" value="Unassembled WGS sequence"/>
</dbReference>
<keyword evidence="2" id="KW-1185">Reference proteome</keyword>
<dbReference type="EMBL" id="CAJVPM010016184">
    <property type="protein sequence ID" value="CAG8612601.1"/>
    <property type="molecule type" value="Genomic_DNA"/>
</dbReference>
<feature type="non-terminal residue" evidence="1">
    <location>
        <position position="55"/>
    </location>
</feature>
<organism evidence="1 2">
    <name type="scientific">Scutellospora calospora</name>
    <dbReference type="NCBI Taxonomy" id="85575"/>
    <lineage>
        <taxon>Eukaryota</taxon>
        <taxon>Fungi</taxon>
        <taxon>Fungi incertae sedis</taxon>
        <taxon>Mucoromycota</taxon>
        <taxon>Glomeromycotina</taxon>
        <taxon>Glomeromycetes</taxon>
        <taxon>Diversisporales</taxon>
        <taxon>Gigasporaceae</taxon>
        <taxon>Scutellospora</taxon>
    </lineage>
</organism>
<protein>
    <submittedName>
        <fullName evidence="1">7030_t:CDS:1</fullName>
    </submittedName>
</protein>
<name>A0ACA9MUF3_9GLOM</name>
<proteinExistence type="predicted"/>